<sequence length="135" mass="14373">MSFAGTPHSGPLSPADFYVQALAEADAGKRRRMFADARQSNPASYQLWVKAAEVEEHWGADQTKLKDLLSRGVTVFKNPGGTHCTANHDHSTHSVSGIADGPVSKDIWLHEASAAEKIGKGKTAAALHEAVGEVL</sequence>
<accession>A0A9P5SJQ6</accession>
<reference evidence="1" key="1">
    <citation type="journal article" date="2020" name="Fungal Divers.">
        <title>Resolving the Mortierellaceae phylogeny through synthesis of multi-gene phylogenetics and phylogenomics.</title>
        <authorList>
            <person name="Vandepol N."/>
            <person name="Liber J."/>
            <person name="Desiro A."/>
            <person name="Na H."/>
            <person name="Kennedy M."/>
            <person name="Barry K."/>
            <person name="Grigoriev I.V."/>
            <person name="Miller A.N."/>
            <person name="O'Donnell K."/>
            <person name="Stajich J.E."/>
            <person name="Bonito G."/>
        </authorList>
    </citation>
    <scope>NUCLEOTIDE SEQUENCE</scope>
    <source>
        <strain evidence="1">NVP1</strain>
    </source>
</reference>
<proteinExistence type="predicted"/>
<dbReference type="EMBL" id="JAAAUY010000321">
    <property type="protein sequence ID" value="KAF9331463.1"/>
    <property type="molecule type" value="Genomic_DNA"/>
</dbReference>
<protein>
    <submittedName>
        <fullName evidence="1">Uncharacterized protein</fullName>
    </submittedName>
</protein>
<gene>
    <name evidence="1" type="ORF">BG006_005691</name>
</gene>
<organism evidence="1 2">
    <name type="scientific">Podila minutissima</name>
    <dbReference type="NCBI Taxonomy" id="64525"/>
    <lineage>
        <taxon>Eukaryota</taxon>
        <taxon>Fungi</taxon>
        <taxon>Fungi incertae sedis</taxon>
        <taxon>Mucoromycota</taxon>
        <taxon>Mortierellomycotina</taxon>
        <taxon>Mortierellomycetes</taxon>
        <taxon>Mortierellales</taxon>
        <taxon>Mortierellaceae</taxon>
        <taxon>Podila</taxon>
    </lineage>
</organism>
<dbReference type="Proteomes" id="UP000696485">
    <property type="component" value="Unassembled WGS sequence"/>
</dbReference>
<dbReference type="AlphaFoldDB" id="A0A9P5SJQ6"/>
<dbReference type="InterPro" id="IPR011990">
    <property type="entry name" value="TPR-like_helical_dom_sf"/>
</dbReference>
<evidence type="ECO:0000313" key="2">
    <source>
        <dbReference type="Proteomes" id="UP000696485"/>
    </source>
</evidence>
<name>A0A9P5SJQ6_9FUNG</name>
<keyword evidence="2" id="KW-1185">Reference proteome</keyword>
<dbReference type="Gene3D" id="1.25.40.10">
    <property type="entry name" value="Tetratricopeptide repeat domain"/>
    <property type="match status" value="1"/>
</dbReference>
<comment type="caution">
    <text evidence="1">The sequence shown here is derived from an EMBL/GenBank/DDBJ whole genome shotgun (WGS) entry which is preliminary data.</text>
</comment>
<evidence type="ECO:0000313" key="1">
    <source>
        <dbReference type="EMBL" id="KAF9331463.1"/>
    </source>
</evidence>